<name>A0ABT1QLY7_9GAMM</name>
<evidence type="ECO:0000313" key="3">
    <source>
        <dbReference type="EMBL" id="MCQ4163536.1"/>
    </source>
</evidence>
<dbReference type="CDD" id="cd12797">
    <property type="entry name" value="M23_peptidase"/>
    <property type="match status" value="1"/>
</dbReference>
<gene>
    <name evidence="3" type="ORF">NM961_02315</name>
</gene>
<evidence type="ECO:0000259" key="2">
    <source>
        <dbReference type="Pfam" id="PF01551"/>
    </source>
</evidence>
<dbReference type="SUPFAM" id="SSF51261">
    <property type="entry name" value="Duplicated hybrid motif"/>
    <property type="match status" value="1"/>
</dbReference>
<dbReference type="RefSeq" id="WP_255910814.1">
    <property type="nucleotide sequence ID" value="NZ_JANFQO010000002.1"/>
</dbReference>
<evidence type="ECO:0000256" key="1">
    <source>
        <dbReference type="SAM" id="SignalP"/>
    </source>
</evidence>
<dbReference type="PANTHER" id="PTHR21666">
    <property type="entry name" value="PEPTIDASE-RELATED"/>
    <property type="match status" value="1"/>
</dbReference>
<dbReference type="Pfam" id="PF01551">
    <property type="entry name" value="Peptidase_M23"/>
    <property type="match status" value="1"/>
</dbReference>
<dbReference type="EMBL" id="JANFQO010000002">
    <property type="protein sequence ID" value="MCQ4163536.1"/>
    <property type="molecule type" value="Genomic_DNA"/>
</dbReference>
<dbReference type="InterPro" id="IPR016047">
    <property type="entry name" value="M23ase_b-sheet_dom"/>
</dbReference>
<dbReference type="Proteomes" id="UP001165498">
    <property type="component" value="Unassembled WGS sequence"/>
</dbReference>
<organism evidence="3 4">
    <name type="scientific">Tahibacter harae</name>
    <dbReference type="NCBI Taxonomy" id="2963937"/>
    <lineage>
        <taxon>Bacteria</taxon>
        <taxon>Pseudomonadati</taxon>
        <taxon>Pseudomonadota</taxon>
        <taxon>Gammaproteobacteria</taxon>
        <taxon>Lysobacterales</taxon>
        <taxon>Rhodanobacteraceae</taxon>
        <taxon>Tahibacter</taxon>
    </lineage>
</organism>
<feature type="domain" description="M23ase beta-sheet core" evidence="2">
    <location>
        <begin position="220"/>
        <end position="313"/>
    </location>
</feature>
<reference evidence="3" key="1">
    <citation type="submission" date="2022-07" db="EMBL/GenBank/DDBJ databases">
        <title>Tahibacter sp., a new gammaproteobacterium isolated from the silt sample collected at pig farm.</title>
        <authorList>
            <person name="Chen H."/>
        </authorList>
    </citation>
    <scope>NUCLEOTIDE SEQUENCE</scope>
    <source>
        <strain evidence="3">P2K</strain>
    </source>
</reference>
<protein>
    <submittedName>
        <fullName evidence="3">M23 family metallopeptidase</fullName>
    </submittedName>
</protein>
<keyword evidence="1" id="KW-0732">Signal</keyword>
<sequence>MSVRSTLLSLVFLWAAPLAQAAPEESFDLRVPAAPMVRAVGGGAELIYELHLDNFARRDLQPVQVEVLDAADGRVLASYQGAALEQRLDRSGVQWKGDTYKAIASGRRGVVFVELVLAGAPPAALRHRVHYRAVDAAGEAKPVEGGSTAVVAGRTPVLSPPLRGGPWAAVYDARWERGHRRVGYAVDGRLRTPGRYAVDWVKLDAAGRKAPPGEELAARAYSHGQAVLAVADGVVSRVRDDVPERARRSDTLTLREGNSLSLALDDGRHAHYGHLRPGSAKVAAGTRVKAGDVIAEVGFSGSASDPQLHFALTDGPDEMASEGVAYTFDRYRLLGGYADAAQIGTTAWAAAEQNSEVQALMPPALGVVQWRE</sequence>
<feature type="chain" id="PRO_5045052250" evidence="1">
    <location>
        <begin position="22"/>
        <end position="372"/>
    </location>
</feature>
<dbReference type="Gene3D" id="2.70.70.10">
    <property type="entry name" value="Glucose Permease (Domain IIA)"/>
    <property type="match status" value="1"/>
</dbReference>
<dbReference type="InterPro" id="IPR050570">
    <property type="entry name" value="Cell_wall_metabolism_enzyme"/>
</dbReference>
<feature type="signal peptide" evidence="1">
    <location>
        <begin position="1"/>
        <end position="21"/>
    </location>
</feature>
<keyword evidence="4" id="KW-1185">Reference proteome</keyword>
<dbReference type="InterPro" id="IPR011055">
    <property type="entry name" value="Dup_hybrid_motif"/>
</dbReference>
<comment type="caution">
    <text evidence="3">The sequence shown here is derived from an EMBL/GenBank/DDBJ whole genome shotgun (WGS) entry which is preliminary data.</text>
</comment>
<proteinExistence type="predicted"/>
<evidence type="ECO:0000313" key="4">
    <source>
        <dbReference type="Proteomes" id="UP001165498"/>
    </source>
</evidence>
<dbReference type="PANTHER" id="PTHR21666:SF270">
    <property type="entry name" value="MUREIN HYDROLASE ACTIVATOR ENVC"/>
    <property type="match status" value="1"/>
</dbReference>
<accession>A0ABT1QLY7</accession>